<dbReference type="InterPro" id="IPR014721">
    <property type="entry name" value="Ribsml_uS5_D2-typ_fold_subgr"/>
</dbReference>
<proteinExistence type="predicted"/>
<dbReference type="SUPFAM" id="SSF54211">
    <property type="entry name" value="Ribosomal protein S5 domain 2-like"/>
    <property type="match status" value="1"/>
</dbReference>
<protein>
    <submittedName>
        <fullName evidence="6">Uncharacterized protein</fullName>
    </submittedName>
</protein>
<dbReference type="Pfam" id="PF00825">
    <property type="entry name" value="Ribonuclease_P"/>
    <property type="match status" value="1"/>
</dbReference>
<evidence type="ECO:0000256" key="4">
    <source>
        <dbReference type="ARBA" id="ARBA00022801"/>
    </source>
</evidence>
<evidence type="ECO:0000256" key="1">
    <source>
        <dbReference type="ARBA" id="ARBA00022694"/>
    </source>
</evidence>
<evidence type="ECO:0000256" key="3">
    <source>
        <dbReference type="ARBA" id="ARBA00022759"/>
    </source>
</evidence>
<dbReference type="GO" id="GO:0030677">
    <property type="term" value="C:ribonuclease P complex"/>
    <property type="evidence" value="ECO:0007669"/>
    <property type="project" value="TreeGrafter"/>
</dbReference>
<sequence>MLNKRNRLKKKKDFDKVFKQGQGFKQDFLYLKIRKNNLKSSRFGFVVSKKFSKKAVIRNKIK</sequence>
<accession>X1PQ44</accession>
<dbReference type="PANTHER" id="PTHR33992:SF1">
    <property type="entry name" value="RIBONUCLEASE P PROTEIN COMPONENT"/>
    <property type="match status" value="1"/>
</dbReference>
<keyword evidence="2" id="KW-0540">Nuclease</keyword>
<dbReference type="AlphaFoldDB" id="X1PQ44"/>
<feature type="non-terminal residue" evidence="6">
    <location>
        <position position="62"/>
    </location>
</feature>
<name>X1PQ44_9ZZZZ</name>
<dbReference type="InterPro" id="IPR000100">
    <property type="entry name" value="RNase_P"/>
</dbReference>
<evidence type="ECO:0000256" key="5">
    <source>
        <dbReference type="ARBA" id="ARBA00022884"/>
    </source>
</evidence>
<evidence type="ECO:0000313" key="6">
    <source>
        <dbReference type="EMBL" id="GAI32984.1"/>
    </source>
</evidence>
<dbReference type="GO" id="GO:0042781">
    <property type="term" value="F:3'-tRNA processing endoribonuclease activity"/>
    <property type="evidence" value="ECO:0007669"/>
    <property type="project" value="TreeGrafter"/>
</dbReference>
<dbReference type="InterPro" id="IPR020568">
    <property type="entry name" value="Ribosomal_Su5_D2-typ_SF"/>
</dbReference>
<keyword evidence="4" id="KW-0378">Hydrolase</keyword>
<keyword evidence="3" id="KW-0255">Endonuclease</keyword>
<gene>
    <name evidence="6" type="ORF">S06H3_47160</name>
</gene>
<dbReference type="EMBL" id="BARV01029601">
    <property type="protein sequence ID" value="GAI32984.1"/>
    <property type="molecule type" value="Genomic_DNA"/>
</dbReference>
<dbReference type="NCBIfam" id="TIGR00188">
    <property type="entry name" value="rnpA"/>
    <property type="match status" value="1"/>
</dbReference>
<dbReference type="Gene3D" id="3.30.230.10">
    <property type="match status" value="1"/>
</dbReference>
<evidence type="ECO:0000256" key="2">
    <source>
        <dbReference type="ARBA" id="ARBA00022722"/>
    </source>
</evidence>
<organism evidence="6">
    <name type="scientific">marine sediment metagenome</name>
    <dbReference type="NCBI Taxonomy" id="412755"/>
    <lineage>
        <taxon>unclassified sequences</taxon>
        <taxon>metagenomes</taxon>
        <taxon>ecological metagenomes</taxon>
    </lineage>
</organism>
<keyword evidence="5" id="KW-0694">RNA-binding</keyword>
<keyword evidence="1" id="KW-0819">tRNA processing</keyword>
<dbReference type="GO" id="GO:0000049">
    <property type="term" value="F:tRNA binding"/>
    <property type="evidence" value="ECO:0007669"/>
    <property type="project" value="InterPro"/>
</dbReference>
<comment type="caution">
    <text evidence="6">The sequence shown here is derived from an EMBL/GenBank/DDBJ whole genome shotgun (WGS) entry which is preliminary data.</text>
</comment>
<reference evidence="6" key="1">
    <citation type="journal article" date="2014" name="Front. Microbiol.">
        <title>High frequency of phylogenetically diverse reductive dehalogenase-homologous genes in deep subseafloor sedimentary metagenomes.</title>
        <authorList>
            <person name="Kawai M."/>
            <person name="Futagami T."/>
            <person name="Toyoda A."/>
            <person name="Takaki Y."/>
            <person name="Nishi S."/>
            <person name="Hori S."/>
            <person name="Arai W."/>
            <person name="Tsubouchi T."/>
            <person name="Morono Y."/>
            <person name="Uchiyama I."/>
            <person name="Ito T."/>
            <person name="Fujiyama A."/>
            <person name="Inagaki F."/>
            <person name="Takami H."/>
        </authorList>
    </citation>
    <scope>NUCLEOTIDE SEQUENCE</scope>
    <source>
        <strain evidence="6">Expedition CK06-06</strain>
    </source>
</reference>
<dbReference type="GO" id="GO:0004526">
    <property type="term" value="F:ribonuclease P activity"/>
    <property type="evidence" value="ECO:0007669"/>
    <property type="project" value="InterPro"/>
</dbReference>
<dbReference type="PANTHER" id="PTHR33992">
    <property type="entry name" value="RIBONUCLEASE P PROTEIN COMPONENT"/>
    <property type="match status" value="1"/>
</dbReference>